<evidence type="ECO:0000259" key="3">
    <source>
        <dbReference type="Pfam" id="PF05970"/>
    </source>
</evidence>
<keyword evidence="1" id="KW-0067">ATP-binding</keyword>
<dbReference type="EMBL" id="PKPP01004252">
    <property type="protein sequence ID" value="PWA65316.1"/>
    <property type="molecule type" value="Genomic_DNA"/>
</dbReference>
<feature type="domain" description="DNA helicase Pif1-like DEAD-box helicase" evidence="3">
    <location>
        <begin position="1290"/>
        <end position="1506"/>
    </location>
</feature>
<comment type="similarity">
    <text evidence="1">Belongs to the helicase family.</text>
</comment>
<dbReference type="FunFam" id="3.40.50.300:FF:002884">
    <property type="entry name" value="ATP-dependent DNA helicase"/>
    <property type="match status" value="1"/>
</dbReference>
<dbReference type="GO" id="GO:0006310">
    <property type="term" value="P:DNA recombination"/>
    <property type="evidence" value="ECO:0007669"/>
    <property type="project" value="UniProtKB-KW"/>
</dbReference>
<comment type="cofactor">
    <cofactor evidence="1">
        <name>Mg(2+)</name>
        <dbReference type="ChEBI" id="CHEBI:18420"/>
    </cofactor>
</comment>
<dbReference type="GO" id="GO:0006281">
    <property type="term" value="P:DNA repair"/>
    <property type="evidence" value="ECO:0007669"/>
    <property type="project" value="UniProtKB-KW"/>
</dbReference>
<evidence type="ECO:0000259" key="4">
    <source>
        <dbReference type="Pfam" id="PF14214"/>
    </source>
</evidence>
<dbReference type="Gene3D" id="3.40.50.300">
    <property type="entry name" value="P-loop containing nucleotide triphosphate hydrolases"/>
    <property type="match status" value="1"/>
</dbReference>
<dbReference type="Pfam" id="PF05970">
    <property type="entry name" value="PIF1"/>
    <property type="match status" value="1"/>
</dbReference>
<dbReference type="PANTHER" id="PTHR10492">
    <property type="match status" value="1"/>
</dbReference>
<dbReference type="GO" id="GO:0043139">
    <property type="term" value="F:5'-3' DNA helicase activity"/>
    <property type="evidence" value="ECO:0007669"/>
    <property type="project" value="UniProtKB-EC"/>
</dbReference>
<evidence type="ECO:0000256" key="1">
    <source>
        <dbReference type="RuleBase" id="RU363044"/>
    </source>
</evidence>
<evidence type="ECO:0000259" key="5">
    <source>
        <dbReference type="Pfam" id="PF21530"/>
    </source>
</evidence>
<protein>
    <recommendedName>
        <fullName evidence="1">ATP-dependent DNA helicase</fullName>
        <ecNumber evidence="1">5.6.2.3</ecNumber>
    </recommendedName>
</protein>
<feature type="domain" description="Helitron helicase-like" evidence="4">
    <location>
        <begin position="632"/>
        <end position="815"/>
    </location>
</feature>
<dbReference type="GO" id="GO:0005524">
    <property type="term" value="F:ATP binding"/>
    <property type="evidence" value="ECO:0007669"/>
    <property type="project" value="UniProtKB-KW"/>
</dbReference>
<dbReference type="Pfam" id="PF14214">
    <property type="entry name" value="Helitron_like_N"/>
    <property type="match status" value="1"/>
</dbReference>
<feature type="compositionally biased region" description="Polar residues" evidence="2">
    <location>
        <begin position="324"/>
        <end position="344"/>
    </location>
</feature>
<dbReference type="SUPFAM" id="SSF52540">
    <property type="entry name" value="P-loop containing nucleoside triphosphate hydrolases"/>
    <property type="match status" value="2"/>
</dbReference>
<dbReference type="Pfam" id="PF21530">
    <property type="entry name" value="Pif1_2B_dom"/>
    <property type="match status" value="1"/>
</dbReference>
<dbReference type="PANTHER" id="PTHR10492:SF96">
    <property type="entry name" value="ATP-DEPENDENT DNA HELICASE"/>
    <property type="match status" value="1"/>
</dbReference>
<dbReference type="InterPro" id="IPR010285">
    <property type="entry name" value="DNA_helicase_pif1-like_DEAD"/>
</dbReference>
<dbReference type="EC" id="5.6.2.3" evidence="1"/>
<accession>A0A2U1MVT0</accession>
<name>A0A2U1MVT0_ARTAN</name>
<keyword evidence="1 6" id="KW-0347">Helicase</keyword>
<dbReference type="OrthoDB" id="687790at2759"/>
<organism evidence="6 7">
    <name type="scientific">Artemisia annua</name>
    <name type="common">Sweet wormwood</name>
    <dbReference type="NCBI Taxonomy" id="35608"/>
    <lineage>
        <taxon>Eukaryota</taxon>
        <taxon>Viridiplantae</taxon>
        <taxon>Streptophyta</taxon>
        <taxon>Embryophyta</taxon>
        <taxon>Tracheophyta</taxon>
        <taxon>Spermatophyta</taxon>
        <taxon>Magnoliopsida</taxon>
        <taxon>eudicotyledons</taxon>
        <taxon>Gunneridae</taxon>
        <taxon>Pentapetalae</taxon>
        <taxon>asterids</taxon>
        <taxon>campanulids</taxon>
        <taxon>Asterales</taxon>
        <taxon>Asteraceae</taxon>
        <taxon>Asteroideae</taxon>
        <taxon>Anthemideae</taxon>
        <taxon>Artemisiinae</taxon>
        <taxon>Artemisia</taxon>
    </lineage>
</organism>
<sequence>MSDTMDESDGVNMLHHTSHRLETDAVTCAPNNTVQAFVTPDEPSPTGISCTLHPSDSARPEKKQRSQAGITIREPVVGQHCHSYAPLQRSGVSVADKGKTKIGCHSDNHFPSSATATRGSVTLGMESVCGAFSSISAASSSAMVCAAAFGGIYSGPMMLDFSDQTVRPVSDIYVDPYTLSTNTFTDTNRSCSLIGHLRPPSNRGQLIRTRANSQILGLPAVPRLRSLNVVSSLPTDTMDIRPHGPQVLALAAVPRCRSSIRYAPVVRPRGVASPMVSSNVIARVTVAQPMDTGLRRPHAPQTSRSGNHTHHTQQSTRGLRRPSTPENAQSHQHTHPARQTTQGPPSMYRSYGLCDRVCPYCHALFWFEERLTYGSSNNRPRYNRCCLGGTLELRSRQQYPAYIQGLFASRHFMDNIRAYNQMFAMTSLGAKVEESVNNGRGPYVFKVSGQIYHRIGGLCPAPGADPHPRFLQLYIYDTQHEAENRLSHFSSVTRNSLDVEIVRGLIRFLDANNALVQLFRTARDKLEAGDIPDFKVRLFGVAHNKQYELPTSDSIGAIVYDTGPETKTDFDIVIQRHSGDAERVNKLHPCYMSFQFPLMFVFGEEGYHLGLKLHGPDGGELEPQKKVSMSMYYAYYLHDRLNQYSLITRGGRLFQQYVVTAYCCIEQSRTDFIREKQDDIRGEYLSGLYDAIMRGDRDGSDVGSRIILPASFTGGPRYMYSHYLDALAICRVYGNPSFFVTFTCNVKWPEIQSYMQDFPELTVGDRPEIVDRVFERKIHSLLKYVRDERPFGIVSAVLYTVEFQKRGLPHCHILLWIDARSRIQRDCEVDDYVCAELPDKTNDPEGYRIVSELMMHGPCGKAFKNAPCTRPNGKCKKFFPKDYCPRTFVDKNGYVHYRRRDVGPVTVRQGVELDNANVVPYNRQLCLIFYAHINVEYCGWTMLIKYLFKYISKGTDRIIARVVRPIGDANPSTSSVGQPSTSANQKTICVDEIKNFVDARFIGPHEACWRIFGFDIHYRQPAVQILAVHLENMQRVTFKAGQRLQSIVNNPHCRKTTLTEWLAFNDSSPTGRHLTYLNFPNEFVWNKKDRSWTPRVDKNKPSIGRLTYIHPGLGDLFYQRMLLSHQTGCRSFPGIRTVNGHAYSTNRAACEALGLLGNDREWLTALEEVAASATSAELRAFFVQILIFCDVADPHILWDTYWEQMSDDIPRRLSELFGIHLTDMNEPERRGGALYEIEAALTFYGKSLQNFGLPMPPEGLLKILQNRLVMEEKCYNHAELARERDSMLPQLNHEQRQIFDIIVDATVTKTQKLMFVYGHGGTGKTFLWKTIIYALRCEGHIVLAVASSGIASLLLPSGRTAHSRFSLPLELTDESTCNIKKKTQIAELVKQADLIIWDEAPMNDRRCFEALDRTLRDILDAPGILFGGKPLLLGGDFRQTLPVKKRASKNEILASSISESYIWPHFKVHVLHRNMRLHRSSMTSEHLQNVTSFAEWLLSIGDGNIGVCDEEDPEDTSWINIPEKHCITDNEDAQMQLIRFIYDDDTLQKPTAETLQEKAIVCPKNETVDILNEKVLQMLQGETTRYTSLDEAVPHGNDGGASELLYPTEYLNTLSFPSLPPHTLALKVGTPIMLLRNLNLIGGLCNGTRMIVTQLLTKVIVAKIITGTRVSQKVFLPRIVSTSKDEKMPFLFKRKQFPVKVCYAMTINKSQGQSLKKIGVYLPDPIFGHGQLYVALSRATSPNGLKILIQSHNDRPANTTKNIVYKDFLTKIRSSQVFFPLQ</sequence>
<keyword evidence="1" id="KW-0234">DNA repair</keyword>
<dbReference type="CDD" id="cd18809">
    <property type="entry name" value="SF1_C_RecD"/>
    <property type="match status" value="1"/>
</dbReference>
<comment type="caution">
    <text evidence="6">The sequence shown here is derived from an EMBL/GenBank/DDBJ whole genome shotgun (WGS) entry which is preliminary data.</text>
</comment>
<keyword evidence="1" id="KW-0227">DNA damage</keyword>
<keyword evidence="1" id="KW-0378">Hydrolase</keyword>
<evidence type="ECO:0000256" key="2">
    <source>
        <dbReference type="SAM" id="MobiDB-lite"/>
    </source>
</evidence>
<dbReference type="STRING" id="35608.A0A2U1MVT0"/>
<dbReference type="InterPro" id="IPR025476">
    <property type="entry name" value="Helitron_helicase-like"/>
</dbReference>
<feature type="region of interest" description="Disordered" evidence="2">
    <location>
        <begin position="38"/>
        <end position="70"/>
    </location>
</feature>
<keyword evidence="7" id="KW-1185">Reference proteome</keyword>
<dbReference type="GO" id="GO:0000723">
    <property type="term" value="P:telomere maintenance"/>
    <property type="evidence" value="ECO:0007669"/>
    <property type="project" value="InterPro"/>
</dbReference>
<proteinExistence type="inferred from homology"/>
<evidence type="ECO:0000313" key="6">
    <source>
        <dbReference type="EMBL" id="PWA65316.1"/>
    </source>
</evidence>
<dbReference type="InterPro" id="IPR049163">
    <property type="entry name" value="Pif1-like_2B_dom"/>
</dbReference>
<feature type="region of interest" description="Disordered" evidence="2">
    <location>
        <begin position="288"/>
        <end position="345"/>
    </location>
</feature>
<evidence type="ECO:0000313" key="7">
    <source>
        <dbReference type="Proteomes" id="UP000245207"/>
    </source>
</evidence>
<keyword evidence="1" id="KW-0547">Nucleotide-binding</keyword>
<reference evidence="6 7" key="1">
    <citation type="journal article" date="2018" name="Mol. Plant">
        <title>The genome of Artemisia annua provides insight into the evolution of Asteraceae family and artemisinin biosynthesis.</title>
        <authorList>
            <person name="Shen Q."/>
            <person name="Zhang L."/>
            <person name="Liao Z."/>
            <person name="Wang S."/>
            <person name="Yan T."/>
            <person name="Shi P."/>
            <person name="Liu M."/>
            <person name="Fu X."/>
            <person name="Pan Q."/>
            <person name="Wang Y."/>
            <person name="Lv Z."/>
            <person name="Lu X."/>
            <person name="Zhang F."/>
            <person name="Jiang W."/>
            <person name="Ma Y."/>
            <person name="Chen M."/>
            <person name="Hao X."/>
            <person name="Li L."/>
            <person name="Tang Y."/>
            <person name="Lv G."/>
            <person name="Zhou Y."/>
            <person name="Sun X."/>
            <person name="Brodelius P.E."/>
            <person name="Rose J.K.C."/>
            <person name="Tang K."/>
        </authorList>
    </citation>
    <scope>NUCLEOTIDE SEQUENCE [LARGE SCALE GENOMIC DNA]</scope>
    <source>
        <strain evidence="7">cv. Huhao1</strain>
        <tissue evidence="6">Leaf</tissue>
    </source>
</reference>
<dbReference type="Proteomes" id="UP000245207">
    <property type="component" value="Unassembled WGS sequence"/>
</dbReference>
<comment type="catalytic activity">
    <reaction evidence="1">
        <text>ATP + H2O = ADP + phosphate + H(+)</text>
        <dbReference type="Rhea" id="RHEA:13065"/>
        <dbReference type="ChEBI" id="CHEBI:15377"/>
        <dbReference type="ChEBI" id="CHEBI:15378"/>
        <dbReference type="ChEBI" id="CHEBI:30616"/>
        <dbReference type="ChEBI" id="CHEBI:43474"/>
        <dbReference type="ChEBI" id="CHEBI:456216"/>
        <dbReference type="EC" id="5.6.2.3"/>
    </reaction>
</comment>
<dbReference type="InterPro" id="IPR027417">
    <property type="entry name" value="P-loop_NTPase"/>
</dbReference>
<gene>
    <name evidence="6" type="ORF">CTI12_AA335630</name>
</gene>
<feature type="compositionally biased region" description="Polar residues" evidence="2">
    <location>
        <begin position="300"/>
        <end position="317"/>
    </location>
</feature>
<keyword evidence="1" id="KW-0233">DNA recombination</keyword>
<feature type="domain" description="DNA helicase Pif1-like 2B" evidence="5">
    <location>
        <begin position="1609"/>
        <end position="1655"/>
    </location>
</feature>
<dbReference type="GO" id="GO:0016887">
    <property type="term" value="F:ATP hydrolysis activity"/>
    <property type="evidence" value="ECO:0007669"/>
    <property type="project" value="RHEA"/>
</dbReference>